<sequence length="78" mass="8404">MKTLSTNIGDSEPSDKTVVTEAHAIDVDDLTSGERSIEVTPAPSIAKRLRCNSEKVMVTASETIKTPKKGKKSYGPKK</sequence>
<dbReference type="Proteomes" id="UP000265520">
    <property type="component" value="Unassembled WGS sequence"/>
</dbReference>
<dbReference type="EMBL" id="LXQA010549641">
    <property type="protein sequence ID" value="MCI58645.1"/>
    <property type="molecule type" value="Genomic_DNA"/>
</dbReference>
<evidence type="ECO:0000313" key="2">
    <source>
        <dbReference type="Proteomes" id="UP000265520"/>
    </source>
</evidence>
<reference evidence="1 2" key="1">
    <citation type="journal article" date="2018" name="Front. Plant Sci.">
        <title>Red Clover (Trifolium pratense) and Zigzag Clover (T. medium) - A Picture of Genomic Similarities and Differences.</title>
        <authorList>
            <person name="Dluhosova J."/>
            <person name="Istvanek J."/>
            <person name="Nedelnik J."/>
            <person name="Repkova J."/>
        </authorList>
    </citation>
    <scope>NUCLEOTIDE SEQUENCE [LARGE SCALE GENOMIC DNA]</scope>
    <source>
        <strain evidence="2">cv. 10/8</strain>
        <tissue evidence="1">Leaf</tissue>
    </source>
</reference>
<name>A0A392TFD0_9FABA</name>
<evidence type="ECO:0000313" key="1">
    <source>
        <dbReference type="EMBL" id="MCI58645.1"/>
    </source>
</evidence>
<dbReference type="AlphaFoldDB" id="A0A392TFD0"/>
<accession>A0A392TFD0</accession>
<comment type="caution">
    <text evidence="1">The sequence shown here is derived from an EMBL/GenBank/DDBJ whole genome shotgun (WGS) entry which is preliminary data.</text>
</comment>
<keyword evidence="2" id="KW-1185">Reference proteome</keyword>
<feature type="non-terminal residue" evidence="1">
    <location>
        <position position="78"/>
    </location>
</feature>
<organism evidence="1 2">
    <name type="scientific">Trifolium medium</name>
    <dbReference type="NCBI Taxonomy" id="97028"/>
    <lineage>
        <taxon>Eukaryota</taxon>
        <taxon>Viridiplantae</taxon>
        <taxon>Streptophyta</taxon>
        <taxon>Embryophyta</taxon>
        <taxon>Tracheophyta</taxon>
        <taxon>Spermatophyta</taxon>
        <taxon>Magnoliopsida</taxon>
        <taxon>eudicotyledons</taxon>
        <taxon>Gunneridae</taxon>
        <taxon>Pentapetalae</taxon>
        <taxon>rosids</taxon>
        <taxon>fabids</taxon>
        <taxon>Fabales</taxon>
        <taxon>Fabaceae</taxon>
        <taxon>Papilionoideae</taxon>
        <taxon>50 kb inversion clade</taxon>
        <taxon>NPAAA clade</taxon>
        <taxon>Hologalegina</taxon>
        <taxon>IRL clade</taxon>
        <taxon>Trifolieae</taxon>
        <taxon>Trifolium</taxon>
    </lineage>
</organism>
<proteinExistence type="predicted"/>
<protein>
    <submittedName>
        <fullName evidence="1">Uncharacterized protein</fullName>
    </submittedName>
</protein>